<dbReference type="GO" id="GO:0003677">
    <property type="term" value="F:DNA binding"/>
    <property type="evidence" value="ECO:0007669"/>
    <property type="project" value="UniProtKB-KW"/>
</dbReference>
<gene>
    <name evidence="3" type="ORF">LB941_11605</name>
</gene>
<dbReference type="Gene3D" id="1.10.260.40">
    <property type="entry name" value="lambda repressor-like DNA-binding domains"/>
    <property type="match status" value="1"/>
</dbReference>
<reference evidence="3 4" key="1">
    <citation type="journal article" date="2023" name="Int. J. Syst. Evol. Microbiol.">
        <title>Ligilactobacillus ubinensis sp. nov., a novel species isolated from the wild ferment of a durian fruit (Durio zibethinus).</title>
        <authorList>
            <person name="Heng Y.C."/>
            <person name="Menon N."/>
            <person name="Chen B."/>
            <person name="Loo B.Z.L."/>
            <person name="Wong G.W.J."/>
            <person name="Lim A.C.H."/>
            <person name="Silvaraju S."/>
            <person name="Kittelmann S."/>
        </authorList>
    </citation>
    <scope>NUCLEOTIDE SEQUENCE [LARGE SCALE GENOMIC DNA]</scope>
    <source>
        <strain evidence="3 4">WILCCON 0076</strain>
    </source>
</reference>
<dbReference type="InterPro" id="IPR001387">
    <property type="entry name" value="Cro/C1-type_HTH"/>
</dbReference>
<dbReference type="SUPFAM" id="SSF47413">
    <property type="entry name" value="lambda repressor-like DNA-binding domains"/>
    <property type="match status" value="1"/>
</dbReference>
<dbReference type="InterPro" id="IPR010982">
    <property type="entry name" value="Lambda_DNA-bd_dom_sf"/>
</dbReference>
<dbReference type="EMBL" id="JAIULA010000032">
    <property type="protein sequence ID" value="MCP0887977.1"/>
    <property type="molecule type" value="Genomic_DNA"/>
</dbReference>
<dbReference type="PROSITE" id="PS50943">
    <property type="entry name" value="HTH_CROC1"/>
    <property type="match status" value="1"/>
</dbReference>
<comment type="caution">
    <text evidence="3">The sequence shown here is derived from an EMBL/GenBank/DDBJ whole genome shotgun (WGS) entry which is preliminary data.</text>
</comment>
<keyword evidence="4" id="KW-1185">Reference proteome</keyword>
<evidence type="ECO:0000313" key="4">
    <source>
        <dbReference type="Proteomes" id="UP001139006"/>
    </source>
</evidence>
<dbReference type="CDD" id="cd00093">
    <property type="entry name" value="HTH_XRE"/>
    <property type="match status" value="1"/>
</dbReference>
<evidence type="ECO:0000256" key="1">
    <source>
        <dbReference type="ARBA" id="ARBA00023125"/>
    </source>
</evidence>
<evidence type="ECO:0000259" key="2">
    <source>
        <dbReference type="PROSITE" id="PS50943"/>
    </source>
</evidence>
<accession>A0A9X2FLM5</accession>
<dbReference type="Pfam" id="PF01381">
    <property type="entry name" value="HTH_3"/>
    <property type="match status" value="1"/>
</dbReference>
<sequence length="62" mass="7009">MNKVKSYRLNQGLTQTQLAYKVNVARQTISLIENDKYNPSLNLCKQIAKVLHTDLNSLFGGN</sequence>
<evidence type="ECO:0000313" key="3">
    <source>
        <dbReference type="EMBL" id="MCP0887977.1"/>
    </source>
</evidence>
<name>A0A9X2FLM5_9LACO</name>
<dbReference type="Proteomes" id="UP001139006">
    <property type="component" value="Unassembled WGS sequence"/>
</dbReference>
<keyword evidence="1" id="KW-0238">DNA-binding</keyword>
<dbReference type="AlphaFoldDB" id="A0A9X2FLM5"/>
<feature type="domain" description="HTH cro/C1-type" evidence="2">
    <location>
        <begin position="4"/>
        <end position="58"/>
    </location>
</feature>
<protein>
    <submittedName>
        <fullName evidence="3">Helix-turn-helix transcriptional regulator</fullName>
    </submittedName>
</protein>
<proteinExistence type="predicted"/>
<dbReference type="SMART" id="SM00530">
    <property type="entry name" value="HTH_XRE"/>
    <property type="match status" value="1"/>
</dbReference>
<dbReference type="RefSeq" id="WP_253362135.1">
    <property type="nucleotide sequence ID" value="NZ_JAIULA010000032.1"/>
</dbReference>
<organism evidence="3 4">
    <name type="scientific">Ligilactobacillus ubinensis</name>
    <dbReference type="NCBI Taxonomy" id="2876789"/>
    <lineage>
        <taxon>Bacteria</taxon>
        <taxon>Bacillati</taxon>
        <taxon>Bacillota</taxon>
        <taxon>Bacilli</taxon>
        <taxon>Lactobacillales</taxon>
        <taxon>Lactobacillaceae</taxon>
        <taxon>Ligilactobacillus</taxon>
    </lineage>
</organism>
<dbReference type="PANTHER" id="PTHR46558:SF5">
    <property type="entry name" value="TRANSCRIPTION REGULATOR"/>
    <property type="match status" value="1"/>
</dbReference>
<dbReference type="PANTHER" id="PTHR46558">
    <property type="entry name" value="TRACRIPTIONAL REGULATORY PROTEIN-RELATED-RELATED"/>
    <property type="match status" value="1"/>
</dbReference>